<dbReference type="RefSeq" id="XP_018379037.1">
    <property type="nucleotide sequence ID" value="XM_018535329.1"/>
</dbReference>
<sequence>MRFSAIVPATLFALASAAPVEEVKRAASSSCPSYTIINTRGTGELQGESAGFRTINSRVRAAVSGGKTYNTVYTADFSQNSAAGTRDIVNKITTTLASSPKECFILEGYSQGAQATVNAMSQLTGAKFDAVKGVFLIGDPAHKSGLACNVDNNGGTTTKNVNGLSAALGGGIPSNWVAKTLDVCIFGDGVCDTTHGAGINAQHLQYPNDAPTQKLGTDYITKALGA</sequence>
<dbReference type="PANTHER" id="PTHR33630:SF9">
    <property type="entry name" value="CUTINASE 4"/>
    <property type="match status" value="1"/>
</dbReference>
<feature type="chain" id="PRO_5040669861" evidence="4">
    <location>
        <begin position="18"/>
        <end position="226"/>
    </location>
</feature>
<reference evidence="5 7" key="1">
    <citation type="submission" date="2016-05" db="EMBL/GenBank/DDBJ databases">
        <title>Comparative analysis of secretome profiles of manganese(II)-oxidizing ascomycete fungi.</title>
        <authorList>
            <consortium name="DOE Joint Genome Institute"/>
            <person name="Zeiner C.A."/>
            <person name="Purvine S.O."/>
            <person name="Zink E.M."/>
            <person name="Wu S."/>
            <person name="Pasa-Tolic L."/>
            <person name="Chaput D.L."/>
            <person name="Haridas S."/>
            <person name="Grigoriev I.V."/>
            <person name="Santelli C.M."/>
            <person name="Hansel C.M."/>
        </authorList>
    </citation>
    <scope>NUCLEOTIDE SEQUENCE [LARGE SCALE GENOMIC DNA]</scope>
    <source>
        <strain evidence="5 7">SRC1lrK2f</strain>
    </source>
</reference>
<dbReference type="VEuPathDB" id="FungiDB:CC77DRAFT_950584"/>
<evidence type="ECO:0000313" key="8">
    <source>
        <dbReference type="Proteomes" id="UP000291422"/>
    </source>
</evidence>
<keyword evidence="3" id="KW-1015">Disulfide bond</keyword>
<dbReference type="KEGG" id="aalt:CC77DRAFT_950584"/>
<dbReference type="GeneID" id="29120923"/>
<name>A0A177D2C0_ALTAL</name>
<keyword evidence="2" id="KW-0378">Hydrolase</keyword>
<gene>
    <name evidence="6" type="ORF">AA0117_g5666</name>
    <name evidence="5" type="ORF">CC77DRAFT_950584</name>
</gene>
<dbReference type="InterPro" id="IPR000675">
    <property type="entry name" value="Cutinase/axe"/>
</dbReference>
<reference evidence="6" key="3">
    <citation type="journal article" date="2019" name="J. ISSAAS">
        <title>Genomics, evolutionary history and diagnostics of the Alternaria alternata species group including apple and Asian pear pathotypes.</title>
        <authorList>
            <person name="Armitage A.D."/>
            <person name="Cockerton H.M."/>
            <person name="Sreenivasaprasad S."/>
            <person name="Woodhall J."/>
            <person name="Lane C."/>
            <person name="Harrison R.J."/>
            <person name="Clarkson J.P."/>
        </authorList>
    </citation>
    <scope>NUCLEOTIDE SEQUENCE</scope>
    <source>
        <strain evidence="6">FERA 1177</strain>
    </source>
</reference>
<dbReference type="EMBL" id="PDXD01000011">
    <property type="protein sequence ID" value="RYN76455.1"/>
    <property type="molecule type" value="Genomic_DNA"/>
</dbReference>
<dbReference type="AlphaFoldDB" id="A0A177D2C0"/>
<dbReference type="Pfam" id="PF01083">
    <property type="entry name" value="Cutinase"/>
    <property type="match status" value="1"/>
</dbReference>
<keyword evidence="4" id="KW-0732">Signal</keyword>
<dbReference type="SMR" id="A0A177D2C0"/>
<feature type="signal peptide" evidence="4">
    <location>
        <begin position="1"/>
        <end position="17"/>
    </location>
</feature>
<dbReference type="SUPFAM" id="SSF53474">
    <property type="entry name" value="alpha/beta-Hydrolases"/>
    <property type="match status" value="1"/>
</dbReference>
<dbReference type="Gene3D" id="3.40.50.1820">
    <property type="entry name" value="alpha/beta hydrolase"/>
    <property type="match status" value="1"/>
</dbReference>
<dbReference type="Proteomes" id="UP000077248">
    <property type="component" value="Unassembled WGS sequence"/>
</dbReference>
<dbReference type="InterPro" id="IPR029058">
    <property type="entry name" value="AB_hydrolase_fold"/>
</dbReference>
<comment type="pathway">
    <text evidence="1">Mycotoxin biosynthesis.</text>
</comment>
<evidence type="ECO:0000313" key="7">
    <source>
        <dbReference type="Proteomes" id="UP000077248"/>
    </source>
</evidence>
<evidence type="ECO:0000256" key="3">
    <source>
        <dbReference type="ARBA" id="ARBA00023157"/>
    </source>
</evidence>
<dbReference type="EMBL" id="KV441508">
    <property type="protein sequence ID" value="OAG13616.1"/>
    <property type="molecule type" value="Genomic_DNA"/>
</dbReference>
<dbReference type="SMART" id="SM01110">
    <property type="entry name" value="Cutinase"/>
    <property type="match status" value="1"/>
</dbReference>
<dbReference type="Proteomes" id="UP000291422">
    <property type="component" value="Unassembled WGS sequence"/>
</dbReference>
<keyword evidence="7" id="KW-1185">Reference proteome</keyword>
<evidence type="ECO:0000313" key="6">
    <source>
        <dbReference type="EMBL" id="RYN76455.1"/>
    </source>
</evidence>
<evidence type="ECO:0000256" key="1">
    <source>
        <dbReference type="ARBA" id="ARBA00004685"/>
    </source>
</evidence>
<proteinExistence type="predicted"/>
<dbReference type="OMA" id="HKSGLAC"/>
<dbReference type="GO" id="GO:0052689">
    <property type="term" value="F:carboxylic ester hydrolase activity"/>
    <property type="evidence" value="ECO:0007669"/>
    <property type="project" value="UniProtKB-ARBA"/>
</dbReference>
<organism evidence="5 7">
    <name type="scientific">Alternaria alternata</name>
    <name type="common">Alternaria rot fungus</name>
    <name type="synonym">Torula alternata</name>
    <dbReference type="NCBI Taxonomy" id="5599"/>
    <lineage>
        <taxon>Eukaryota</taxon>
        <taxon>Fungi</taxon>
        <taxon>Dikarya</taxon>
        <taxon>Ascomycota</taxon>
        <taxon>Pezizomycotina</taxon>
        <taxon>Dothideomycetes</taxon>
        <taxon>Pleosporomycetidae</taxon>
        <taxon>Pleosporales</taxon>
        <taxon>Pleosporineae</taxon>
        <taxon>Pleosporaceae</taxon>
        <taxon>Alternaria</taxon>
        <taxon>Alternaria sect. Alternaria</taxon>
        <taxon>Alternaria alternata complex</taxon>
    </lineage>
</organism>
<dbReference type="PANTHER" id="PTHR33630">
    <property type="entry name" value="CUTINASE RV1984C-RELATED-RELATED"/>
    <property type="match status" value="1"/>
</dbReference>
<reference evidence="8" key="2">
    <citation type="journal article" date="2019" name="bioRxiv">
        <title>Genomics, evolutionary history and diagnostics of the Alternaria alternata species group including apple and Asian pear pathotypes.</title>
        <authorList>
            <person name="Armitage A.D."/>
            <person name="Cockerton H.M."/>
            <person name="Sreenivasaprasad S."/>
            <person name="Woodhall J.W."/>
            <person name="Lane C.R."/>
            <person name="Harrison R.J."/>
            <person name="Clarkson J.P."/>
        </authorList>
    </citation>
    <scope>NUCLEOTIDE SEQUENCE [LARGE SCALE GENOMIC DNA]</scope>
    <source>
        <strain evidence="8">FERA 1177</strain>
    </source>
</reference>
<evidence type="ECO:0000256" key="2">
    <source>
        <dbReference type="ARBA" id="ARBA00022801"/>
    </source>
</evidence>
<evidence type="ECO:0000256" key="4">
    <source>
        <dbReference type="SAM" id="SignalP"/>
    </source>
</evidence>
<evidence type="ECO:0000313" key="5">
    <source>
        <dbReference type="EMBL" id="OAG13616.1"/>
    </source>
</evidence>
<protein>
    <submittedName>
        <fullName evidence="5">Cutinase</fullName>
    </submittedName>
</protein>
<accession>A0A177D2C0</accession>